<dbReference type="EMBL" id="AP023321">
    <property type="protein sequence ID" value="BCI61626.1"/>
    <property type="molecule type" value="Genomic_DNA"/>
</dbReference>
<organism evidence="4 5">
    <name type="scientific">Solibaculum mannosilyticum</name>
    <dbReference type="NCBI Taxonomy" id="2780922"/>
    <lineage>
        <taxon>Bacteria</taxon>
        <taxon>Bacillati</taxon>
        <taxon>Bacillota</taxon>
        <taxon>Clostridia</taxon>
        <taxon>Eubacteriales</taxon>
        <taxon>Oscillospiraceae</taxon>
        <taxon>Solibaculum</taxon>
    </lineage>
</organism>
<dbReference type="PROSITE" id="PS51186">
    <property type="entry name" value="GNAT"/>
    <property type="match status" value="1"/>
</dbReference>
<dbReference type="Gene3D" id="3.40.630.30">
    <property type="match status" value="1"/>
</dbReference>
<keyword evidence="1" id="KW-0808">Transferase</keyword>
<dbReference type="Proteomes" id="UP000593890">
    <property type="component" value="Chromosome"/>
</dbReference>
<evidence type="ECO:0000313" key="5">
    <source>
        <dbReference type="Proteomes" id="UP000593890"/>
    </source>
</evidence>
<dbReference type="GO" id="GO:0016747">
    <property type="term" value="F:acyltransferase activity, transferring groups other than amino-acyl groups"/>
    <property type="evidence" value="ECO:0007669"/>
    <property type="project" value="InterPro"/>
</dbReference>
<keyword evidence="5" id="KW-1185">Reference proteome</keyword>
<name>A0A7I8D466_9FIRM</name>
<dbReference type="PANTHER" id="PTHR43800">
    <property type="entry name" value="PEPTIDYL-LYSINE N-ACETYLTRANSFERASE YJAB"/>
    <property type="match status" value="1"/>
</dbReference>
<proteinExistence type="predicted"/>
<sequence>MVMNVTHWTDKTLDRVMEIWLSGNKQAHPFVDPSYWERHWEEVREAVPQSKILAWTEEDDIVAFLGYSGEWIAGLFVDKERRGQGIGHELMEEAKREHSRLRLAVYVENRRAVSFYRREGFSMVEERKDNSTGQLEWEMEWRAK</sequence>
<keyword evidence="2" id="KW-0012">Acyltransferase</keyword>
<evidence type="ECO:0000259" key="3">
    <source>
        <dbReference type="PROSITE" id="PS51186"/>
    </source>
</evidence>
<evidence type="ECO:0000313" key="4">
    <source>
        <dbReference type="EMBL" id="BCI61626.1"/>
    </source>
</evidence>
<dbReference type="InterPro" id="IPR016181">
    <property type="entry name" value="Acyl_CoA_acyltransferase"/>
</dbReference>
<evidence type="ECO:0000256" key="2">
    <source>
        <dbReference type="ARBA" id="ARBA00023315"/>
    </source>
</evidence>
<dbReference type="PANTHER" id="PTHR43800:SF1">
    <property type="entry name" value="PEPTIDYL-LYSINE N-ACETYLTRANSFERASE YJAB"/>
    <property type="match status" value="1"/>
</dbReference>
<dbReference type="CDD" id="cd04301">
    <property type="entry name" value="NAT_SF"/>
    <property type="match status" value="1"/>
</dbReference>
<feature type="domain" description="N-acetyltransferase" evidence="3">
    <location>
        <begin position="3"/>
        <end position="144"/>
    </location>
</feature>
<protein>
    <recommendedName>
        <fullName evidence="3">N-acetyltransferase domain-containing protein</fullName>
    </recommendedName>
</protein>
<dbReference type="RefSeq" id="WP_215533285.1">
    <property type="nucleotide sequence ID" value="NZ_AP023321.1"/>
</dbReference>
<dbReference type="Pfam" id="PF00583">
    <property type="entry name" value="Acetyltransf_1"/>
    <property type="match status" value="1"/>
</dbReference>
<evidence type="ECO:0000256" key="1">
    <source>
        <dbReference type="ARBA" id="ARBA00022679"/>
    </source>
</evidence>
<accession>A0A7I8D466</accession>
<dbReference type="AlphaFoldDB" id="A0A7I8D466"/>
<reference evidence="5" key="1">
    <citation type="submission" date="2020-07" db="EMBL/GenBank/DDBJ databases">
        <title>Complete genome sequencing of Clostridia bacterium strain 12CBH8.</title>
        <authorList>
            <person name="Sakamoto M."/>
            <person name="Murakami T."/>
            <person name="Mori H."/>
        </authorList>
    </citation>
    <scope>NUCLEOTIDE SEQUENCE [LARGE SCALE GENOMIC DNA]</scope>
    <source>
        <strain evidence="5">12CBH8</strain>
    </source>
</reference>
<dbReference type="SUPFAM" id="SSF55729">
    <property type="entry name" value="Acyl-CoA N-acyltransferases (Nat)"/>
    <property type="match status" value="1"/>
</dbReference>
<dbReference type="InterPro" id="IPR000182">
    <property type="entry name" value="GNAT_dom"/>
</dbReference>
<gene>
    <name evidence="4" type="ORF">C12CBH8_22650</name>
</gene>
<dbReference type="KEGG" id="sman:C12CBH8_22650"/>